<organism evidence="1 2">
    <name type="scientific">Oedothorax gibbosus</name>
    <dbReference type="NCBI Taxonomy" id="931172"/>
    <lineage>
        <taxon>Eukaryota</taxon>
        <taxon>Metazoa</taxon>
        <taxon>Ecdysozoa</taxon>
        <taxon>Arthropoda</taxon>
        <taxon>Chelicerata</taxon>
        <taxon>Arachnida</taxon>
        <taxon>Araneae</taxon>
        <taxon>Araneomorphae</taxon>
        <taxon>Entelegynae</taxon>
        <taxon>Araneoidea</taxon>
        <taxon>Linyphiidae</taxon>
        <taxon>Erigoninae</taxon>
        <taxon>Oedothorax</taxon>
    </lineage>
</organism>
<evidence type="ECO:0008006" key="3">
    <source>
        <dbReference type="Google" id="ProtNLM"/>
    </source>
</evidence>
<dbReference type="InterPro" id="IPR011604">
    <property type="entry name" value="PDDEXK-like_dom_sf"/>
</dbReference>
<evidence type="ECO:0000313" key="2">
    <source>
        <dbReference type="Proteomes" id="UP000827092"/>
    </source>
</evidence>
<dbReference type="SUPFAM" id="SSF52980">
    <property type="entry name" value="Restriction endonuclease-like"/>
    <property type="match status" value="1"/>
</dbReference>
<sequence length="588" mass="66931">MVVGEKYGNYYVLVNFHEEKKFSVLRLKDAVPECLNFSDSYDLNKWDRSTEVETKWGSETFPAYFIQFGENKRMIDEVIDQIVVTGDTSNLPLLQAENEGKRTKKRKAVEMTGPKIIIYKSRGGNDPPLGDYLGDFTSELEDDDFITTFVSGGSKNYAYETRKGKSVCKIRGFTLNYRNSLNLNFNTVRSLVRDLDMTSTILIVNPNKIVRDKKKRKVTNNEETKLYKCNEKLNFPLCRTCVERCQKERCQHADGERLMTGTWVTEEVKKAVEMGYKIVQAVLETSAFYAMIENSEETDTDESMSENDILATLTIKCLYKDANLAELSSVVLTPEQGKLIEKSTREQSMSQEWKEQRKGRITASYFGRVCKGSGLYVSLDKPYLGASPDGFANCSCCPPAVLEVKCPYSIRNNRIEDSCGKSSFFLDENKKTKKKPQLLLPTGKKRVIEKPIKNKQGIKLTSKEKQTKRWVEHFQETLNRSNPTVLEAIPEQPLEHLNINTGPITKHEVLQAIKLLKCGKAAGSDNLPGELFKESSEMASEVLTDLFNKTLDWCVLDLESNSDHKYITFNFCDNEDTLVDFITKQDSP</sequence>
<dbReference type="Gene3D" id="3.90.320.10">
    <property type="match status" value="2"/>
</dbReference>
<dbReference type="EMBL" id="JAFNEN010000559">
    <property type="protein sequence ID" value="KAG8180547.1"/>
    <property type="molecule type" value="Genomic_DNA"/>
</dbReference>
<name>A0AAV6U890_9ARAC</name>
<gene>
    <name evidence="1" type="ORF">JTE90_018167</name>
</gene>
<protein>
    <recommendedName>
        <fullName evidence="3">YqaJ viral recombinase domain-containing protein</fullName>
    </recommendedName>
</protein>
<proteinExistence type="predicted"/>
<dbReference type="PANTHER" id="PTHR33568:SF3">
    <property type="entry name" value="DNA-DIRECTED DNA POLYMERASE"/>
    <property type="match status" value="1"/>
</dbReference>
<evidence type="ECO:0000313" key="1">
    <source>
        <dbReference type="EMBL" id="KAG8180547.1"/>
    </source>
</evidence>
<dbReference type="GO" id="GO:0006281">
    <property type="term" value="P:DNA repair"/>
    <property type="evidence" value="ECO:0007669"/>
    <property type="project" value="UniProtKB-ARBA"/>
</dbReference>
<reference evidence="1 2" key="1">
    <citation type="journal article" date="2022" name="Nat. Ecol. Evol.">
        <title>A masculinizing supergene underlies an exaggerated male reproductive morph in a spider.</title>
        <authorList>
            <person name="Hendrickx F."/>
            <person name="De Corte Z."/>
            <person name="Sonet G."/>
            <person name="Van Belleghem S.M."/>
            <person name="Kostlbacher S."/>
            <person name="Vangestel C."/>
        </authorList>
    </citation>
    <scope>NUCLEOTIDE SEQUENCE [LARGE SCALE GENOMIC DNA]</scope>
    <source>
        <strain evidence="1">W744_W776</strain>
    </source>
</reference>
<dbReference type="PANTHER" id="PTHR33568">
    <property type="entry name" value="DNA POLYMERASE"/>
    <property type="match status" value="1"/>
</dbReference>
<dbReference type="Proteomes" id="UP000827092">
    <property type="component" value="Unassembled WGS sequence"/>
</dbReference>
<dbReference type="InterPro" id="IPR011335">
    <property type="entry name" value="Restrct_endonuc-II-like"/>
</dbReference>
<comment type="caution">
    <text evidence="1">The sequence shown here is derived from an EMBL/GenBank/DDBJ whole genome shotgun (WGS) entry which is preliminary data.</text>
</comment>
<accession>A0AAV6U890</accession>
<dbReference type="AlphaFoldDB" id="A0AAV6U890"/>
<keyword evidence="2" id="KW-1185">Reference proteome</keyword>